<dbReference type="Gramene" id="AET2Gv20001100.1">
    <property type="protein sequence ID" value="AET2Gv20001100.1"/>
    <property type="gene ID" value="AET2Gv20001100"/>
</dbReference>
<proteinExistence type="predicted"/>
<dbReference type="Proteomes" id="UP000015105">
    <property type="component" value="Chromosome 2D"/>
</dbReference>
<reference evidence="1" key="5">
    <citation type="journal article" date="2021" name="G3 (Bethesda)">
        <title>Aegilops tauschii genome assembly Aet v5.0 features greater sequence contiguity and improved annotation.</title>
        <authorList>
            <person name="Wang L."/>
            <person name="Zhu T."/>
            <person name="Rodriguez J.C."/>
            <person name="Deal K.R."/>
            <person name="Dubcovsky J."/>
            <person name="McGuire P.E."/>
            <person name="Lux T."/>
            <person name="Spannagl M."/>
            <person name="Mayer K.F.X."/>
            <person name="Baldrich P."/>
            <person name="Meyers B.C."/>
            <person name="Huo N."/>
            <person name="Gu Y.Q."/>
            <person name="Zhou H."/>
            <person name="Devos K.M."/>
            <person name="Bennetzen J.L."/>
            <person name="Unver T."/>
            <person name="Budak H."/>
            <person name="Gulick P.J."/>
            <person name="Galiba G."/>
            <person name="Kalapos B."/>
            <person name="Nelson D.R."/>
            <person name="Li P."/>
            <person name="You F.M."/>
            <person name="Luo M.C."/>
            <person name="Dvorak J."/>
        </authorList>
    </citation>
    <scope>NUCLEOTIDE SEQUENCE [LARGE SCALE GENOMIC DNA]</scope>
    <source>
        <strain evidence="1">cv. AL8/78</strain>
    </source>
</reference>
<dbReference type="AlphaFoldDB" id="A0A453A680"/>
<evidence type="ECO:0008006" key="3">
    <source>
        <dbReference type="Google" id="ProtNLM"/>
    </source>
</evidence>
<evidence type="ECO:0000313" key="1">
    <source>
        <dbReference type="EnsemblPlants" id="AET2Gv20001100.1"/>
    </source>
</evidence>
<sequence length="123" mass="13841">KPNLLRKTISSDSSCPWCNHARGDATHLAILCPCAAQVWSILGLQTPTCIGHIWDTPTPVGLDINIWPTVALIILWKLWDSRNARVFRNEINSPLDTIRNVVSDFTLWVFRFKDSVSREAAVS</sequence>
<dbReference type="EnsemblPlants" id="AET2Gv20001100.1">
    <property type="protein sequence ID" value="AET2Gv20001100.1"/>
    <property type="gene ID" value="AET2Gv20001100"/>
</dbReference>
<reference evidence="1" key="3">
    <citation type="journal article" date="2017" name="Nature">
        <title>Genome sequence of the progenitor of the wheat D genome Aegilops tauschii.</title>
        <authorList>
            <person name="Luo M.C."/>
            <person name="Gu Y.Q."/>
            <person name="Puiu D."/>
            <person name="Wang H."/>
            <person name="Twardziok S.O."/>
            <person name="Deal K.R."/>
            <person name="Huo N."/>
            <person name="Zhu T."/>
            <person name="Wang L."/>
            <person name="Wang Y."/>
            <person name="McGuire P.E."/>
            <person name="Liu S."/>
            <person name="Long H."/>
            <person name="Ramasamy R.K."/>
            <person name="Rodriguez J.C."/>
            <person name="Van S.L."/>
            <person name="Yuan L."/>
            <person name="Wang Z."/>
            <person name="Xia Z."/>
            <person name="Xiao L."/>
            <person name="Anderson O.D."/>
            <person name="Ouyang S."/>
            <person name="Liang Y."/>
            <person name="Zimin A.V."/>
            <person name="Pertea G."/>
            <person name="Qi P."/>
            <person name="Bennetzen J.L."/>
            <person name="Dai X."/>
            <person name="Dawson M.W."/>
            <person name="Muller H.G."/>
            <person name="Kugler K."/>
            <person name="Rivarola-Duarte L."/>
            <person name="Spannagl M."/>
            <person name="Mayer K.F.X."/>
            <person name="Lu F.H."/>
            <person name="Bevan M.W."/>
            <person name="Leroy P."/>
            <person name="Li P."/>
            <person name="You F.M."/>
            <person name="Sun Q."/>
            <person name="Liu Z."/>
            <person name="Lyons E."/>
            <person name="Wicker T."/>
            <person name="Salzberg S.L."/>
            <person name="Devos K.M."/>
            <person name="Dvorak J."/>
        </authorList>
    </citation>
    <scope>NUCLEOTIDE SEQUENCE [LARGE SCALE GENOMIC DNA]</scope>
    <source>
        <strain evidence="1">cv. AL8/78</strain>
    </source>
</reference>
<organism evidence="1 2">
    <name type="scientific">Aegilops tauschii subsp. strangulata</name>
    <name type="common">Goatgrass</name>
    <dbReference type="NCBI Taxonomy" id="200361"/>
    <lineage>
        <taxon>Eukaryota</taxon>
        <taxon>Viridiplantae</taxon>
        <taxon>Streptophyta</taxon>
        <taxon>Embryophyta</taxon>
        <taxon>Tracheophyta</taxon>
        <taxon>Spermatophyta</taxon>
        <taxon>Magnoliopsida</taxon>
        <taxon>Liliopsida</taxon>
        <taxon>Poales</taxon>
        <taxon>Poaceae</taxon>
        <taxon>BOP clade</taxon>
        <taxon>Pooideae</taxon>
        <taxon>Triticodae</taxon>
        <taxon>Triticeae</taxon>
        <taxon>Triticinae</taxon>
        <taxon>Aegilops</taxon>
    </lineage>
</organism>
<reference evidence="1" key="4">
    <citation type="submission" date="2019-03" db="UniProtKB">
        <authorList>
            <consortium name="EnsemblPlants"/>
        </authorList>
    </citation>
    <scope>IDENTIFICATION</scope>
</reference>
<dbReference type="STRING" id="200361.A0A453A680"/>
<reference evidence="2" key="2">
    <citation type="journal article" date="2017" name="Nat. Plants">
        <title>The Aegilops tauschii genome reveals multiple impacts of transposons.</title>
        <authorList>
            <person name="Zhao G."/>
            <person name="Zou C."/>
            <person name="Li K."/>
            <person name="Wang K."/>
            <person name="Li T."/>
            <person name="Gao L."/>
            <person name="Zhang X."/>
            <person name="Wang H."/>
            <person name="Yang Z."/>
            <person name="Liu X."/>
            <person name="Jiang W."/>
            <person name="Mao L."/>
            <person name="Kong X."/>
            <person name="Jiao Y."/>
            <person name="Jia J."/>
        </authorList>
    </citation>
    <scope>NUCLEOTIDE SEQUENCE [LARGE SCALE GENOMIC DNA]</scope>
    <source>
        <strain evidence="2">cv. AL8/78</strain>
    </source>
</reference>
<protein>
    <recommendedName>
        <fullName evidence="3">Reverse transcriptase zinc-binding domain-containing protein</fullName>
    </recommendedName>
</protein>
<keyword evidence="2" id="KW-1185">Reference proteome</keyword>
<reference evidence="2" key="1">
    <citation type="journal article" date="2014" name="Science">
        <title>Ancient hybridizations among the ancestral genomes of bread wheat.</title>
        <authorList>
            <consortium name="International Wheat Genome Sequencing Consortium,"/>
            <person name="Marcussen T."/>
            <person name="Sandve S.R."/>
            <person name="Heier L."/>
            <person name="Spannagl M."/>
            <person name="Pfeifer M."/>
            <person name="Jakobsen K.S."/>
            <person name="Wulff B.B."/>
            <person name="Steuernagel B."/>
            <person name="Mayer K.F."/>
            <person name="Olsen O.A."/>
        </authorList>
    </citation>
    <scope>NUCLEOTIDE SEQUENCE [LARGE SCALE GENOMIC DNA]</scope>
    <source>
        <strain evidence="2">cv. AL8/78</strain>
    </source>
</reference>
<name>A0A453A680_AEGTS</name>
<evidence type="ECO:0000313" key="2">
    <source>
        <dbReference type="Proteomes" id="UP000015105"/>
    </source>
</evidence>
<accession>A0A453A680</accession>